<evidence type="ECO:0000313" key="1">
    <source>
        <dbReference type="EMBL" id="THU40483.1"/>
    </source>
</evidence>
<proteinExistence type="predicted"/>
<gene>
    <name evidence="1" type="ORF">FAM09_11525</name>
</gene>
<comment type="caution">
    <text evidence="1">The sequence shown here is derived from an EMBL/GenBank/DDBJ whole genome shotgun (WGS) entry which is preliminary data.</text>
</comment>
<dbReference type="RefSeq" id="WP_136577236.1">
    <property type="nucleotide sequence ID" value="NZ_STFF01000002.1"/>
</dbReference>
<dbReference type="AlphaFoldDB" id="A0A4S8HXM4"/>
<organism evidence="1 2">
    <name type="scientific">Niastella caeni</name>
    <dbReference type="NCBI Taxonomy" id="2569763"/>
    <lineage>
        <taxon>Bacteria</taxon>
        <taxon>Pseudomonadati</taxon>
        <taxon>Bacteroidota</taxon>
        <taxon>Chitinophagia</taxon>
        <taxon>Chitinophagales</taxon>
        <taxon>Chitinophagaceae</taxon>
        <taxon>Niastella</taxon>
    </lineage>
</organism>
<dbReference type="Proteomes" id="UP000306918">
    <property type="component" value="Unassembled WGS sequence"/>
</dbReference>
<evidence type="ECO:0000313" key="2">
    <source>
        <dbReference type="Proteomes" id="UP000306918"/>
    </source>
</evidence>
<dbReference type="EMBL" id="STFF01000002">
    <property type="protein sequence ID" value="THU40483.1"/>
    <property type="molecule type" value="Genomic_DNA"/>
</dbReference>
<sequence length="268" mass="30503">MNDAQSTIEACINEVDRLRTILKKVKAVQVKSADEKAIIKATSLSWFNNHRMPLVNIIGEESLSVIDNIYRKILALSDKSGSRKKFDTNLKDLKTYLSSVRSETITKLADTKNASNDKAPDFMALVRDSDMVTILERRWSECIICVNSKAPLSATVMMGGLLESLLLTRFLQFSDKRQVFTASSCPKDKTGTALQFKEWVLRNYIDVAHELGWISQTEKDIGEVLRDYRNYIHPFKEKSHGIIMQPKDAVILWEVTKSISRQIINFTP</sequence>
<reference evidence="1 2" key="1">
    <citation type="submission" date="2019-04" db="EMBL/GenBank/DDBJ databases">
        <title>Niastella caeni sp. nov., isolated from activated sludge.</title>
        <authorList>
            <person name="Sheng M."/>
        </authorList>
    </citation>
    <scope>NUCLEOTIDE SEQUENCE [LARGE SCALE GENOMIC DNA]</scope>
    <source>
        <strain evidence="1 2">HX-2-15</strain>
    </source>
</reference>
<name>A0A4S8HXM4_9BACT</name>
<protein>
    <submittedName>
        <fullName evidence="1">Uncharacterized protein</fullName>
    </submittedName>
</protein>
<keyword evidence="2" id="KW-1185">Reference proteome</keyword>
<accession>A0A4S8HXM4</accession>
<dbReference type="OrthoDB" id="6121546at2"/>